<dbReference type="PROSITE" id="PS50600">
    <property type="entry name" value="ULP_PROTEASE"/>
    <property type="match status" value="1"/>
</dbReference>
<comment type="caution">
    <text evidence="5">The sequence shown here is derived from an EMBL/GenBank/DDBJ whole genome shotgun (WGS) entry which is preliminary data.</text>
</comment>
<organism evidence="5 6">
    <name type="scientific">Aspergillus keveii</name>
    <dbReference type="NCBI Taxonomy" id="714993"/>
    <lineage>
        <taxon>Eukaryota</taxon>
        <taxon>Fungi</taxon>
        <taxon>Dikarya</taxon>
        <taxon>Ascomycota</taxon>
        <taxon>Pezizomycotina</taxon>
        <taxon>Eurotiomycetes</taxon>
        <taxon>Eurotiomycetidae</taxon>
        <taxon>Eurotiales</taxon>
        <taxon>Aspergillaceae</taxon>
        <taxon>Aspergillus</taxon>
        <taxon>Aspergillus subgen. Nidulantes</taxon>
    </lineage>
</organism>
<evidence type="ECO:0000256" key="1">
    <source>
        <dbReference type="ARBA" id="ARBA00005234"/>
    </source>
</evidence>
<accession>A0ABR4FGT7</accession>
<reference evidence="5 6" key="1">
    <citation type="submission" date="2024-07" db="EMBL/GenBank/DDBJ databases">
        <title>Section-level genome sequencing and comparative genomics of Aspergillus sections Usti and Cavernicolus.</title>
        <authorList>
            <consortium name="Lawrence Berkeley National Laboratory"/>
            <person name="Nybo J.L."/>
            <person name="Vesth T.C."/>
            <person name="Theobald S."/>
            <person name="Frisvad J.C."/>
            <person name="Larsen T.O."/>
            <person name="Kjaerboelling I."/>
            <person name="Rothschild-Mancinelli K."/>
            <person name="Lyhne E.K."/>
            <person name="Kogle M.E."/>
            <person name="Barry K."/>
            <person name="Clum A."/>
            <person name="Na H."/>
            <person name="Ledsgaard L."/>
            <person name="Lin J."/>
            <person name="Lipzen A."/>
            <person name="Kuo A."/>
            <person name="Riley R."/>
            <person name="Mondo S."/>
            <person name="Labutti K."/>
            <person name="Haridas S."/>
            <person name="Pangalinan J."/>
            <person name="Salamov A.A."/>
            <person name="Simmons B.A."/>
            <person name="Magnuson J.K."/>
            <person name="Chen J."/>
            <person name="Drula E."/>
            <person name="Henrissat B."/>
            <person name="Wiebenga A."/>
            <person name="Lubbers R.J."/>
            <person name="Gomes A.C."/>
            <person name="Makela M.R."/>
            <person name="Stajich J."/>
            <person name="Grigoriev I.V."/>
            <person name="Mortensen U.H."/>
            <person name="De Vries R.P."/>
            <person name="Baker S.E."/>
            <person name="Andersen M.R."/>
        </authorList>
    </citation>
    <scope>NUCLEOTIDE SEQUENCE [LARGE SCALE GENOMIC DNA]</scope>
    <source>
        <strain evidence="5 6">CBS 209.92</strain>
    </source>
</reference>
<dbReference type="Gene3D" id="3.40.395.10">
    <property type="entry name" value="Adenoviral Proteinase, Chain A"/>
    <property type="match status" value="1"/>
</dbReference>
<evidence type="ECO:0000256" key="3">
    <source>
        <dbReference type="ARBA" id="ARBA00022801"/>
    </source>
</evidence>
<sequence>MSQDADTSSVHTLALTRVLEPAFADHGTIEAQRHHTTVNEALVDPLARPIRQPLPADDEAIEFESSRQDGLNSESPIEEVISEGIQTDTPCADANATTSPVEQPPPALVLYEYEQHGGSSLRPVPVEGQKPWEDLVQVTKASLETWSVHLGDLVAVCLDGGSEGYAKVSELRQVEDGRYMVVYTWLYTRKEIMDELKFQGWLSKACREHVNCMWPAKAPYEYMLSSNRTVVLWDTALSMAPKEVVGGLCRSHIYITTDFIREIHPVDSPDYRWLREILDLSPVNEDTNVAFEFRQNNDGQARGFEYGVPITSTDIEIVQKREYLRAAHIQFFANYLQAQISARQPAWNPYFFGPNKEESIRAGWEGIYKQQNLDTVTAIATSDYLVFPLGTGDHWFLAIVSHFKDLCQGKNGAIYVLDSKSYDHEDLREDLVKVVNEATKFANSDGADCGHIDFYQAFPGTLPQQSEDLCGFYLMAYLEAFAADPDALLDRFRQGFDGDFQPGCLDRFFPQRFLKLLQRFLSAEERHGQLYDGDGQLIIDGNLSNPLLEAGSLARKAKRRRLH</sequence>
<keyword evidence="6" id="KW-1185">Reference proteome</keyword>
<comment type="similarity">
    <text evidence="1">Belongs to the peptidase C48 family.</text>
</comment>
<protein>
    <recommendedName>
        <fullName evidence="4">Ubiquitin-like protease family profile domain-containing protein</fullName>
    </recommendedName>
</protein>
<dbReference type="Pfam" id="PF02902">
    <property type="entry name" value="Peptidase_C48"/>
    <property type="match status" value="1"/>
</dbReference>
<dbReference type="SUPFAM" id="SSF54001">
    <property type="entry name" value="Cysteine proteinases"/>
    <property type="match status" value="1"/>
</dbReference>
<evidence type="ECO:0000313" key="6">
    <source>
        <dbReference type="Proteomes" id="UP001610563"/>
    </source>
</evidence>
<evidence type="ECO:0000259" key="4">
    <source>
        <dbReference type="PROSITE" id="PS50600"/>
    </source>
</evidence>
<keyword evidence="3" id="KW-0378">Hydrolase</keyword>
<dbReference type="Proteomes" id="UP001610563">
    <property type="component" value="Unassembled WGS sequence"/>
</dbReference>
<evidence type="ECO:0000256" key="2">
    <source>
        <dbReference type="ARBA" id="ARBA00022670"/>
    </source>
</evidence>
<keyword evidence="2" id="KW-0645">Protease</keyword>
<dbReference type="InterPro" id="IPR003653">
    <property type="entry name" value="Peptidase_C48_C"/>
</dbReference>
<proteinExistence type="inferred from homology"/>
<dbReference type="InterPro" id="IPR038765">
    <property type="entry name" value="Papain-like_cys_pep_sf"/>
</dbReference>
<feature type="domain" description="Ubiquitin-like protease family profile" evidence="4">
    <location>
        <begin position="308"/>
        <end position="481"/>
    </location>
</feature>
<evidence type="ECO:0000313" key="5">
    <source>
        <dbReference type="EMBL" id="KAL2782468.1"/>
    </source>
</evidence>
<gene>
    <name evidence="5" type="ORF">BJX66DRAFT_345805</name>
</gene>
<dbReference type="EMBL" id="JBFTWV010000423">
    <property type="protein sequence ID" value="KAL2782468.1"/>
    <property type="molecule type" value="Genomic_DNA"/>
</dbReference>
<name>A0ABR4FGT7_9EURO</name>